<evidence type="ECO:0008006" key="4">
    <source>
        <dbReference type="Google" id="ProtNLM"/>
    </source>
</evidence>
<protein>
    <recommendedName>
        <fullName evidence="4">HNH endonuclease</fullName>
    </recommendedName>
</protein>
<dbReference type="AlphaFoldDB" id="A0A3R9NZT1"/>
<organism evidence="2 3">
    <name type="scientific">Edaphobacter aggregans</name>
    <dbReference type="NCBI Taxonomy" id="570835"/>
    <lineage>
        <taxon>Bacteria</taxon>
        <taxon>Pseudomonadati</taxon>
        <taxon>Acidobacteriota</taxon>
        <taxon>Terriglobia</taxon>
        <taxon>Terriglobales</taxon>
        <taxon>Acidobacteriaceae</taxon>
        <taxon>Edaphobacter</taxon>
    </lineage>
</organism>
<dbReference type="EMBL" id="RSDW01000001">
    <property type="protein sequence ID" value="RSL18662.1"/>
    <property type="molecule type" value="Genomic_DNA"/>
</dbReference>
<sequence length="287" mass="31967">MLVGKLNTHAESGTDMGQVQQAKKRRRERRNDLLNKYPFCYFCGGLNPATTIDHVPPEACFPKAYYPEEFEFPACFSCNQGARKHDQIFALYSILSDFDDQKFGNGPDRVRLDGLINAVKRNYPSAMPDFDAAKGIHRSGHIYTSQPVAYSAKTTPEMQEAAKFMEGKLTHALYLREVGKIMTPAHRFVAGIYQPQLDHTGALTEYFQNLLPNVTIGARPNIKAYGDRFRYMSGYKDAEDFFVFAAQFGRGCIIWGIVCGPGMRDPNIGPAGSMKPKAGGCGPDRTP</sequence>
<feature type="region of interest" description="Disordered" evidence="1">
    <location>
        <begin position="1"/>
        <end position="27"/>
    </location>
</feature>
<accession>A0A3R9NZT1</accession>
<gene>
    <name evidence="2" type="ORF">EDE15_4257</name>
</gene>
<proteinExistence type="predicted"/>
<name>A0A3R9NZT1_9BACT</name>
<dbReference type="Proteomes" id="UP000269669">
    <property type="component" value="Unassembled WGS sequence"/>
</dbReference>
<evidence type="ECO:0000313" key="2">
    <source>
        <dbReference type="EMBL" id="RSL18662.1"/>
    </source>
</evidence>
<keyword evidence="3" id="KW-1185">Reference proteome</keyword>
<reference evidence="2 3" key="1">
    <citation type="submission" date="2018-12" db="EMBL/GenBank/DDBJ databases">
        <title>Sequencing of bacterial isolates from soil warming experiment in Harvard Forest, Massachusetts, USA.</title>
        <authorList>
            <person name="Deangelis K."/>
        </authorList>
    </citation>
    <scope>NUCLEOTIDE SEQUENCE [LARGE SCALE GENOMIC DNA]</scope>
    <source>
        <strain evidence="2 3">EB153</strain>
    </source>
</reference>
<evidence type="ECO:0000256" key="1">
    <source>
        <dbReference type="SAM" id="MobiDB-lite"/>
    </source>
</evidence>
<comment type="caution">
    <text evidence="2">The sequence shown here is derived from an EMBL/GenBank/DDBJ whole genome shotgun (WGS) entry which is preliminary data.</text>
</comment>
<evidence type="ECO:0000313" key="3">
    <source>
        <dbReference type="Proteomes" id="UP000269669"/>
    </source>
</evidence>
<feature type="compositionally biased region" description="Polar residues" evidence="1">
    <location>
        <begin position="9"/>
        <end position="21"/>
    </location>
</feature>